<dbReference type="PRINTS" id="PR00037">
    <property type="entry name" value="HTHLACR"/>
</dbReference>
<gene>
    <name evidence="6" type="ORF">BVC71_07010</name>
</gene>
<dbReference type="InterPro" id="IPR001034">
    <property type="entry name" value="DeoR_HTH"/>
</dbReference>
<keyword evidence="2" id="KW-0805">Transcription regulation</keyword>
<dbReference type="Gene3D" id="1.10.10.10">
    <property type="entry name" value="Winged helix-like DNA-binding domain superfamily/Winged helix DNA-binding domain"/>
    <property type="match status" value="1"/>
</dbReference>
<dbReference type="GO" id="GO:0003700">
    <property type="term" value="F:DNA-binding transcription factor activity"/>
    <property type="evidence" value="ECO:0007669"/>
    <property type="project" value="InterPro"/>
</dbReference>
<dbReference type="OrthoDB" id="9816363at2"/>
<dbReference type="InterPro" id="IPR014036">
    <property type="entry name" value="DeoR-like_C"/>
</dbReference>
<evidence type="ECO:0000256" key="4">
    <source>
        <dbReference type="ARBA" id="ARBA00023163"/>
    </source>
</evidence>
<dbReference type="SMART" id="SM01134">
    <property type="entry name" value="DeoRC"/>
    <property type="match status" value="1"/>
</dbReference>
<dbReference type="AlphaFoldDB" id="A0A251WYN1"/>
<keyword evidence="4" id="KW-0804">Transcription</keyword>
<evidence type="ECO:0000256" key="1">
    <source>
        <dbReference type="ARBA" id="ARBA00022491"/>
    </source>
</evidence>
<evidence type="ECO:0000313" key="7">
    <source>
        <dbReference type="Proteomes" id="UP000194664"/>
    </source>
</evidence>
<dbReference type="InterPro" id="IPR050313">
    <property type="entry name" value="Carb_Metab_HTH_regulators"/>
</dbReference>
<keyword evidence="1" id="KW-0678">Repressor</keyword>
<sequence length="251" mass="27342">MKRDDRRQAIMDLLVQAGAVDLDDLAQRFDVSKMTIHRDLDDLEESGLLRKIRGGATIESGTQFEADYRYRALQNTDAKQAIAAKAASMVEPGMTILINDGTTAGLMADHLASIRPLTVITNNLAAIKTLSDQPGINLIALGGNFSQKFNAFFGMMTEDSLSRLRVDIGFLSAPAISGTTAYHMDENVTRCKRAMINASAHRVLLADKRKFGRTALHELADVSTFQTVITDTLDPEIAAPLRDAGVSIMES</sequence>
<proteinExistence type="predicted"/>
<dbReference type="RefSeq" id="WP_086450925.1">
    <property type="nucleotide sequence ID" value="NZ_MSPP01000002.1"/>
</dbReference>
<evidence type="ECO:0000259" key="5">
    <source>
        <dbReference type="PROSITE" id="PS51000"/>
    </source>
</evidence>
<protein>
    <submittedName>
        <fullName evidence="6">DeoR family transcriptional regulator</fullName>
    </submittedName>
</protein>
<keyword evidence="7" id="KW-1185">Reference proteome</keyword>
<comment type="caution">
    <text evidence="6">The sequence shown here is derived from an EMBL/GenBank/DDBJ whole genome shotgun (WGS) entry which is preliminary data.</text>
</comment>
<dbReference type="SUPFAM" id="SSF46785">
    <property type="entry name" value="Winged helix' DNA-binding domain"/>
    <property type="match status" value="1"/>
</dbReference>
<name>A0A251WYN1_9RHOB</name>
<dbReference type="InterPro" id="IPR037171">
    <property type="entry name" value="NagB/RpiA_transferase-like"/>
</dbReference>
<dbReference type="PANTHER" id="PTHR30363:SF4">
    <property type="entry name" value="GLYCEROL-3-PHOSPHATE REGULON REPRESSOR"/>
    <property type="match status" value="1"/>
</dbReference>
<dbReference type="GO" id="GO:0003677">
    <property type="term" value="F:DNA binding"/>
    <property type="evidence" value="ECO:0007669"/>
    <property type="project" value="UniProtKB-KW"/>
</dbReference>
<dbReference type="Pfam" id="PF08220">
    <property type="entry name" value="HTH_DeoR"/>
    <property type="match status" value="1"/>
</dbReference>
<dbReference type="InterPro" id="IPR018356">
    <property type="entry name" value="Tscrpt_reg_HTH_DeoR_CS"/>
</dbReference>
<dbReference type="SMART" id="SM00420">
    <property type="entry name" value="HTH_DEOR"/>
    <property type="match status" value="1"/>
</dbReference>
<dbReference type="EMBL" id="MSPP01000002">
    <property type="protein sequence ID" value="OUD09589.1"/>
    <property type="molecule type" value="Genomic_DNA"/>
</dbReference>
<keyword evidence="3" id="KW-0238">DNA-binding</keyword>
<dbReference type="PROSITE" id="PS00894">
    <property type="entry name" value="HTH_DEOR_1"/>
    <property type="match status" value="1"/>
</dbReference>
<dbReference type="InterPro" id="IPR036388">
    <property type="entry name" value="WH-like_DNA-bd_sf"/>
</dbReference>
<accession>A0A251WYN1</accession>
<dbReference type="InterPro" id="IPR036390">
    <property type="entry name" value="WH_DNA-bd_sf"/>
</dbReference>
<evidence type="ECO:0000256" key="3">
    <source>
        <dbReference type="ARBA" id="ARBA00023125"/>
    </source>
</evidence>
<organism evidence="6 7">
    <name type="scientific">Marivivens niveibacter</name>
    <dbReference type="NCBI Taxonomy" id="1930667"/>
    <lineage>
        <taxon>Bacteria</taxon>
        <taxon>Pseudomonadati</taxon>
        <taxon>Pseudomonadota</taxon>
        <taxon>Alphaproteobacteria</taxon>
        <taxon>Rhodobacterales</taxon>
        <taxon>Paracoccaceae</taxon>
        <taxon>Marivivens group</taxon>
        <taxon>Marivivens</taxon>
    </lineage>
</organism>
<evidence type="ECO:0000256" key="2">
    <source>
        <dbReference type="ARBA" id="ARBA00023015"/>
    </source>
</evidence>
<evidence type="ECO:0000313" key="6">
    <source>
        <dbReference type="EMBL" id="OUD09589.1"/>
    </source>
</evidence>
<dbReference type="PROSITE" id="PS51000">
    <property type="entry name" value="HTH_DEOR_2"/>
    <property type="match status" value="1"/>
</dbReference>
<dbReference type="PANTHER" id="PTHR30363">
    <property type="entry name" value="HTH-TYPE TRANSCRIPTIONAL REGULATOR SRLR-RELATED"/>
    <property type="match status" value="1"/>
</dbReference>
<dbReference type="Gene3D" id="3.40.50.1360">
    <property type="match status" value="1"/>
</dbReference>
<dbReference type="Pfam" id="PF00455">
    <property type="entry name" value="DeoRC"/>
    <property type="match status" value="1"/>
</dbReference>
<reference evidence="6 7" key="1">
    <citation type="submission" date="2016-12" db="EMBL/GenBank/DDBJ databases">
        <title>The draft genome sequence of HSLHS2.</title>
        <authorList>
            <person name="Hu D."/>
            <person name="Wang L."/>
            <person name="Shao Z."/>
        </authorList>
    </citation>
    <scope>NUCLEOTIDE SEQUENCE [LARGE SCALE GENOMIC DNA]</scope>
    <source>
        <strain evidence="6">MCCC 1A06712</strain>
    </source>
</reference>
<feature type="domain" description="HTH deoR-type" evidence="5">
    <location>
        <begin position="3"/>
        <end position="58"/>
    </location>
</feature>
<dbReference type="Proteomes" id="UP000194664">
    <property type="component" value="Unassembled WGS sequence"/>
</dbReference>
<dbReference type="SUPFAM" id="SSF100950">
    <property type="entry name" value="NagB/RpiA/CoA transferase-like"/>
    <property type="match status" value="1"/>
</dbReference>